<evidence type="ECO:0000313" key="2">
    <source>
        <dbReference type="EMBL" id="GFO99283.1"/>
    </source>
</evidence>
<comment type="caution">
    <text evidence="2">The sequence shown here is derived from an EMBL/GenBank/DDBJ whole genome shotgun (WGS) entry which is preliminary data.</text>
</comment>
<dbReference type="AlphaFoldDB" id="A0A8H9F8X0"/>
<dbReference type="Proteomes" id="UP000618094">
    <property type="component" value="Unassembled WGS sequence"/>
</dbReference>
<sequence>MTKKKLKNQFTRKIYLHKLFDSVTLYMDVLFFSTIADQIKKEINHKCGLNISQTRILLFFDDTNNKALVMGKLAKALNISLSTLSRQLQQKKTKSLIEITRSEKDSSKIVNLSAEGIKKAKELKNTLNKIEELLFVYLDSDASSLFIKQLNQVAQASTSLEGLE</sequence>
<dbReference type="SMART" id="SM00347">
    <property type="entry name" value="HTH_MARR"/>
    <property type="match status" value="1"/>
</dbReference>
<name>A0A8H9F8X0_LACHE</name>
<evidence type="ECO:0000313" key="3">
    <source>
        <dbReference type="Proteomes" id="UP000618094"/>
    </source>
</evidence>
<accession>A0A8H9F8X0</accession>
<dbReference type="SUPFAM" id="SSF46785">
    <property type="entry name" value="Winged helix' DNA-binding domain"/>
    <property type="match status" value="1"/>
</dbReference>
<dbReference type="Gene3D" id="1.10.10.10">
    <property type="entry name" value="Winged helix-like DNA-binding domain superfamily/Winged helix DNA-binding domain"/>
    <property type="match status" value="1"/>
</dbReference>
<reference evidence="2" key="1">
    <citation type="submission" date="2020-07" db="EMBL/GenBank/DDBJ databases">
        <title>Draft genome sequence of Lactobacillus helveticus strain H-8.</title>
        <authorList>
            <person name="Endo A."/>
            <person name="Maeno S."/>
            <person name="Kido Y."/>
        </authorList>
    </citation>
    <scope>NUCLEOTIDE SEQUENCE</scope>
    <source>
        <strain evidence="2">H-8</strain>
    </source>
</reference>
<dbReference type="EMBL" id="BLYO01000221">
    <property type="protein sequence ID" value="GFO99283.1"/>
    <property type="molecule type" value="Genomic_DNA"/>
</dbReference>
<organism evidence="2 3">
    <name type="scientific">Lactobacillus helveticus</name>
    <name type="common">Lactobacillus suntoryeus</name>
    <dbReference type="NCBI Taxonomy" id="1587"/>
    <lineage>
        <taxon>Bacteria</taxon>
        <taxon>Bacillati</taxon>
        <taxon>Bacillota</taxon>
        <taxon>Bacilli</taxon>
        <taxon>Lactobacillales</taxon>
        <taxon>Lactobacillaceae</taxon>
        <taxon>Lactobacillus</taxon>
    </lineage>
</organism>
<protein>
    <submittedName>
        <fullName evidence="2">MarR family transcriptional regulator</fullName>
    </submittedName>
</protein>
<gene>
    <name evidence="2" type="ORF">LHEH8_10390</name>
</gene>
<dbReference type="InterPro" id="IPR036390">
    <property type="entry name" value="WH_DNA-bd_sf"/>
</dbReference>
<dbReference type="GO" id="GO:0003700">
    <property type="term" value="F:DNA-binding transcription factor activity"/>
    <property type="evidence" value="ECO:0007669"/>
    <property type="project" value="InterPro"/>
</dbReference>
<dbReference type="InterPro" id="IPR000835">
    <property type="entry name" value="HTH_MarR-typ"/>
</dbReference>
<dbReference type="InterPro" id="IPR036388">
    <property type="entry name" value="WH-like_DNA-bd_sf"/>
</dbReference>
<feature type="domain" description="HTH marR-type" evidence="1">
    <location>
        <begin position="42"/>
        <end position="143"/>
    </location>
</feature>
<evidence type="ECO:0000259" key="1">
    <source>
        <dbReference type="SMART" id="SM00347"/>
    </source>
</evidence>
<proteinExistence type="predicted"/>